<organism evidence="2 3">
    <name type="scientific">Micractinium conductrix</name>
    <dbReference type="NCBI Taxonomy" id="554055"/>
    <lineage>
        <taxon>Eukaryota</taxon>
        <taxon>Viridiplantae</taxon>
        <taxon>Chlorophyta</taxon>
        <taxon>core chlorophytes</taxon>
        <taxon>Trebouxiophyceae</taxon>
        <taxon>Chlorellales</taxon>
        <taxon>Chlorellaceae</taxon>
        <taxon>Chlorella clade</taxon>
        <taxon>Micractinium</taxon>
    </lineage>
</organism>
<gene>
    <name evidence="2" type="ORF">C2E20_2359</name>
</gene>
<evidence type="ECO:0000256" key="1">
    <source>
        <dbReference type="SAM" id="Coils"/>
    </source>
</evidence>
<protein>
    <submittedName>
        <fullName evidence="2">Uncharacterized protein</fullName>
    </submittedName>
</protein>
<name>A0A2P6VKF3_9CHLO</name>
<evidence type="ECO:0000313" key="3">
    <source>
        <dbReference type="Proteomes" id="UP000239649"/>
    </source>
</evidence>
<dbReference type="Proteomes" id="UP000239649">
    <property type="component" value="Unassembled WGS sequence"/>
</dbReference>
<keyword evidence="3" id="KW-1185">Reference proteome</keyword>
<comment type="caution">
    <text evidence="2">The sequence shown here is derived from an EMBL/GenBank/DDBJ whole genome shotgun (WGS) entry which is preliminary data.</text>
</comment>
<keyword evidence="1" id="KW-0175">Coiled coil</keyword>
<dbReference type="EMBL" id="LHPF02000004">
    <property type="protein sequence ID" value="PSC74573.1"/>
    <property type="molecule type" value="Genomic_DNA"/>
</dbReference>
<accession>A0A2P6VKF3</accession>
<sequence length="132" mass="14302">MADIWAAARSQIASYEHRSSELALALATEKEALQAVQREVKHLNEGRAKLAARAAEAERSATEERAAVAAARAAASRAAKDMSVLNKHLELLRTSRAAAATQLEADRRRYAEHTAMLRSQLATVRAQLTAAI</sequence>
<feature type="coiled-coil region" evidence="1">
    <location>
        <begin position="26"/>
        <end position="60"/>
    </location>
</feature>
<reference evidence="2 3" key="1">
    <citation type="journal article" date="2018" name="Plant J.">
        <title>Genome sequences of Chlorella sorokiniana UTEX 1602 and Micractinium conductrix SAG 241.80: implications to maltose excretion by a green alga.</title>
        <authorList>
            <person name="Arriola M.B."/>
            <person name="Velmurugan N."/>
            <person name="Zhang Y."/>
            <person name="Plunkett M.H."/>
            <person name="Hondzo H."/>
            <person name="Barney B.M."/>
        </authorList>
    </citation>
    <scope>NUCLEOTIDE SEQUENCE [LARGE SCALE GENOMIC DNA]</scope>
    <source>
        <strain evidence="2 3">SAG 241.80</strain>
    </source>
</reference>
<dbReference type="AlphaFoldDB" id="A0A2P6VKF3"/>
<evidence type="ECO:0000313" key="2">
    <source>
        <dbReference type="EMBL" id="PSC74573.1"/>
    </source>
</evidence>
<proteinExistence type="predicted"/>